<dbReference type="GO" id="GO:0015344">
    <property type="term" value="F:siderophore uptake transmembrane transporter activity"/>
    <property type="evidence" value="ECO:0007669"/>
    <property type="project" value="TreeGrafter"/>
</dbReference>
<dbReference type="Pfam" id="PF00593">
    <property type="entry name" value="TonB_dep_Rec_b-barrel"/>
    <property type="match status" value="1"/>
</dbReference>
<feature type="region of interest" description="Disordered" evidence="11">
    <location>
        <begin position="54"/>
        <end position="83"/>
    </location>
</feature>
<organism evidence="15 16">
    <name type="scientific">Lautropia dentalis</name>
    <dbReference type="NCBI Taxonomy" id="2490857"/>
    <lineage>
        <taxon>Bacteria</taxon>
        <taxon>Pseudomonadati</taxon>
        <taxon>Pseudomonadota</taxon>
        <taxon>Betaproteobacteria</taxon>
        <taxon>Burkholderiales</taxon>
        <taxon>Burkholderiaceae</taxon>
        <taxon>Lautropia</taxon>
    </lineage>
</organism>
<dbReference type="OrthoDB" id="5332150at2"/>
<keyword evidence="3" id="KW-0813">Transport</keyword>
<evidence type="ECO:0000313" key="15">
    <source>
        <dbReference type="EMBL" id="RRN44641.1"/>
    </source>
</evidence>
<dbReference type="InterPro" id="IPR037066">
    <property type="entry name" value="Plug_dom_sf"/>
</dbReference>
<dbReference type="Gene3D" id="2.170.130.10">
    <property type="entry name" value="TonB-dependent receptor, plug domain"/>
    <property type="match status" value="1"/>
</dbReference>
<keyword evidence="16" id="KW-1185">Reference proteome</keyword>
<comment type="similarity">
    <text evidence="2 10">Belongs to the TonB-dependent receptor family.</text>
</comment>
<feature type="domain" description="TonB-dependent receptor-like beta-barrel" evidence="13">
    <location>
        <begin position="262"/>
        <end position="708"/>
    </location>
</feature>
<dbReference type="InterPro" id="IPR012910">
    <property type="entry name" value="Plug_dom"/>
</dbReference>
<keyword evidence="6 10" id="KW-0798">TonB box</keyword>
<dbReference type="SUPFAM" id="SSF56935">
    <property type="entry name" value="Porins"/>
    <property type="match status" value="1"/>
</dbReference>
<dbReference type="GO" id="GO:0044718">
    <property type="term" value="P:siderophore transmembrane transport"/>
    <property type="evidence" value="ECO:0007669"/>
    <property type="project" value="TreeGrafter"/>
</dbReference>
<keyword evidence="4" id="KW-1134">Transmembrane beta strand</keyword>
<evidence type="ECO:0000259" key="13">
    <source>
        <dbReference type="Pfam" id="PF00593"/>
    </source>
</evidence>
<proteinExistence type="inferred from homology"/>
<feature type="chain" id="PRO_5019533866" evidence="12">
    <location>
        <begin position="20"/>
        <end position="754"/>
    </location>
</feature>
<dbReference type="EMBL" id="RRUE01000002">
    <property type="protein sequence ID" value="RRN44641.1"/>
    <property type="molecule type" value="Genomic_DNA"/>
</dbReference>
<evidence type="ECO:0000256" key="4">
    <source>
        <dbReference type="ARBA" id="ARBA00022452"/>
    </source>
</evidence>
<dbReference type="PANTHER" id="PTHR30069:SF49">
    <property type="entry name" value="OUTER MEMBRANE PROTEIN C"/>
    <property type="match status" value="1"/>
</dbReference>
<dbReference type="Pfam" id="PF07715">
    <property type="entry name" value="Plug"/>
    <property type="match status" value="1"/>
</dbReference>
<dbReference type="InterPro" id="IPR000531">
    <property type="entry name" value="Beta-barrel_TonB"/>
</dbReference>
<sequence length="754" mass="81938">MRVNVLAAAIGMVLAPAGAQQPAQDHPPVMPDWAAPATRLPSVNVRGLRLFDTSQEASAPGADAPEASRMSRRRASSPDTSSLLKDIPGVEVYGAGGVSGLPVIHGLADERLRLTVDDMDLLAACANHMNPALSYIDPAKVESVRVYAGISPVSVGGDSIGGSIQVESAPPKFADPGEPALKGGNVGAHYRSNGHGVDASLGAYYATESLHLDYEGTWSRAKNYRAGRVFKAAEAGREGGRVIPADEVGSSGFRVQNHKLGAAWRHGVHLLEADVNWQDLPFQGFPNQRMDMTANHASVAGLRYRGQFGWGDLKARVWHQRIRHSMDVGNDRYSYGTGMPMRTSASTDGATVQASLMRSEHETIRLGMEALFYRLYDWWPPVSASGAMGPNDFWNIDNGHRDRLGVFAEWERHWNAQLTSVLGVRHTRVSTSTAPVQGYSSLPTWADDAAAFNTGHHKRNDSHWDVTAMASYEPAKGRRYEAGVARKTRSPSLYERYPWSTNTMAAGMNNFLGDGNGYLGNPDLKPEVAHTLSGSASWEDATDPQRWGITASAHVTRIHDYVDAGRCPASQCRSGNTTATSEFVLLRYANQDARILGADVWGHVRLLEKGAWGRFTLNGKLSWLHGKNLDTGSGLYNTMPANLRLGLENQRAVAEGQLTTTLEWEGVQAKKRLSSVRNEIRTGGYALLNLRTRFERGALGIDFGIDNLLDRGYALPLGGAYVGQGSSMMLNTVPWGVAVPGHGRSVYVGFNYKF</sequence>
<keyword evidence="9" id="KW-0998">Cell outer membrane</keyword>
<evidence type="ECO:0000256" key="7">
    <source>
        <dbReference type="ARBA" id="ARBA00023136"/>
    </source>
</evidence>
<keyword evidence="7 10" id="KW-0472">Membrane</keyword>
<dbReference type="Gene3D" id="2.40.170.20">
    <property type="entry name" value="TonB-dependent receptor, beta-barrel domain"/>
    <property type="match status" value="1"/>
</dbReference>
<evidence type="ECO:0000256" key="3">
    <source>
        <dbReference type="ARBA" id="ARBA00022448"/>
    </source>
</evidence>
<keyword evidence="5" id="KW-0812">Transmembrane</keyword>
<evidence type="ECO:0000256" key="10">
    <source>
        <dbReference type="RuleBase" id="RU003357"/>
    </source>
</evidence>
<evidence type="ECO:0000256" key="2">
    <source>
        <dbReference type="ARBA" id="ARBA00009810"/>
    </source>
</evidence>
<evidence type="ECO:0000256" key="6">
    <source>
        <dbReference type="ARBA" id="ARBA00023077"/>
    </source>
</evidence>
<evidence type="ECO:0000259" key="14">
    <source>
        <dbReference type="Pfam" id="PF07715"/>
    </source>
</evidence>
<evidence type="ECO:0000256" key="5">
    <source>
        <dbReference type="ARBA" id="ARBA00022692"/>
    </source>
</evidence>
<reference evidence="15 16" key="1">
    <citation type="submission" date="2018-11" db="EMBL/GenBank/DDBJ databases">
        <title>Genome sequencing of Lautropia sp. KCOM 2505 (= ChDC F240).</title>
        <authorList>
            <person name="Kook J.-K."/>
            <person name="Park S.-N."/>
            <person name="Lim Y.K."/>
        </authorList>
    </citation>
    <scope>NUCLEOTIDE SEQUENCE [LARGE SCALE GENOMIC DNA]</scope>
    <source>
        <strain evidence="15 16">KCOM 2505</strain>
    </source>
</reference>
<dbReference type="InterPro" id="IPR036942">
    <property type="entry name" value="Beta-barrel_TonB_sf"/>
</dbReference>
<protein>
    <submittedName>
        <fullName evidence="15">TonB-dependent receptor</fullName>
    </submittedName>
</protein>
<evidence type="ECO:0000256" key="8">
    <source>
        <dbReference type="ARBA" id="ARBA00023170"/>
    </source>
</evidence>
<dbReference type="PANTHER" id="PTHR30069">
    <property type="entry name" value="TONB-DEPENDENT OUTER MEMBRANE RECEPTOR"/>
    <property type="match status" value="1"/>
</dbReference>
<dbReference type="InterPro" id="IPR039426">
    <property type="entry name" value="TonB-dep_rcpt-like"/>
</dbReference>
<dbReference type="AlphaFoldDB" id="A0A426FPS7"/>
<gene>
    <name evidence="15" type="ORF">EHV23_10935</name>
</gene>
<evidence type="ECO:0000256" key="11">
    <source>
        <dbReference type="SAM" id="MobiDB-lite"/>
    </source>
</evidence>
<keyword evidence="8 15" id="KW-0675">Receptor</keyword>
<feature type="domain" description="TonB-dependent receptor plug" evidence="14">
    <location>
        <begin position="76"/>
        <end position="162"/>
    </location>
</feature>
<comment type="subcellular location">
    <subcellularLocation>
        <location evidence="1">Cell outer membrane</location>
        <topology evidence="1">Multi-pass membrane protein</topology>
    </subcellularLocation>
</comment>
<feature type="signal peptide" evidence="12">
    <location>
        <begin position="1"/>
        <end position="19"/>
    </location>
</feature>
<evidence type="ECO:0000256" key="1">
    <source>
        <dbReference type="ARBA" id="ARBA00004571"/>
    </source>
</evidence>
<keyword evidence="12" id="KW-0732">Signal</keyword>
<evidence type="ECO:0000313" key="16">
    <source>
        <dbReference type="Proteomes" id="UP000270261"/>
    </source>
</evidence>
<evidence type="ECO:0000256" key="9">
    <source>
        <dbReference type="ARBA" id="ARBA00023237"/>
    </source>
</evidence>
<comment type="caution">
    <text evidence="15">The sequence shown here is derived from an EMBL/GenBank/DDBJ whole genome shotgun (WGS) entry which is preliminary data.</text>
</comment>
<name>A0A426FPS7_9BURK</name>
<accession>A0A426FPS7</accession>
<evidence type="ECO:0000256" key="12">
    <source>
        <dbReference type="SAM" id="SignalP"/>
    </source>
</evidence>
<dbReference type="Proteomes" id="UP000270261">
    <property type="component" value="Unassembled WGS sequence"/>
</dbReference>
<dbReference type="GO" id="GO:0009279">
    <property type="term" value="C:cell outer membrane"/>
    <property type="evidence" value="ECO:0007669"/>
    <property type="project" value="UniProtKB-SubCell"/>
</dbReference>